<dbReference type="Proteomes" id="UP000437562">
    <property type="component" value="Unassembled WGS sequence"/>
</dbReference>
<reference evidence="1 2" key="1">
    <citation type="submission" date="2019-10" db="EMBL/GenBank/DDBJ databases">
        <authorList>
            <person name="Karimi E."/>
        </authorList>
    </citation>
    <scope>NUCLEOTIDE SEQUENCE [LARGE SCALE GENOMIC DNA]</scope>
    <source>
        <strain evidence="1">Bacillus sp. 71</strain>
    </source>
</reference>
<evidence type="ECO:0000313" key="1">
    <source>
        <dbReference type="EMBL" id="VXC88533.1"/>
    </source>
</evidence>
<dbReference type="EMBL" id="CABWMC010000034">
    <property type="protein sequence ID" value="VXC88533.1"/>
    <property type="molecule type" value="Genomic_DNA"/>
</dbReference>
<protein>
    <submittedName>
        <fullName evidence="1">Uncharacterized protein</fullName>
    </submittedName>
</protein>
<evidence type="ECO:0000313" key="2">
    <source>
        <dbReference type="Proteomes" id="UP000437562"/>
    </source>
</evidence>
<gene>
    <name evidence="1" type="ORF">BACI71_90185</name>
</gene>
<accession>A0A654C629</accession>
<organism evidence="1 2">
    <name type="scientific">Bacillus mycoides</name>
    <dbReference type="NCBI Taxonomy" id="1405"/>
    <lineage>
        <taxon>Bacteria</taxon>
        <taxon>Bacillati</taxon>
        <taxon>Bacillota</taxon>
        <taxon>Bacilli</taxon>
        <taxon>Bacillales</taxon>
        <taxon>Bacillaceae</taxon>
        <taxon>Bacillus</taxon>
        <taxon>Bacillus cereus group</taxon>
    </lineage>
</organism>
<sequence length="73" mass="8153">MAYSRILCEGQAGKEIQNTARVTGDTVPLQEPTAKISIQSLEQNKIEKADAADSNVKMLCSKFQKKMVKRLRN</sequence>
<proteinExistence type="predicted"/>
<dbReference type="RefSeq" id="WP_235709033.1">
    <property type="nucleotide sequence ID" value="NZ_CP036058.1"/>
</dbReference>
<name>A0A654C629_BACMY</name>
<dbReference type="AlphaFoldDB" id="A0A654C629"/>